<dbReference type="GO" id="GO:0016740">
    <property type="term" value="F:transferase activity"/>
    <property type="evidence" value="ECO:0007669"/>
    <property type="project" value="UniProtKB-KW"/>
</dbReference>
<dbReference type="OrthoDB" id="507028at2"/>
<organism evidence="1 2">
    <name type="scientific">Planktothrix tepida PCC 9214</name>
    <dbReference type="NCBI Taxonomy" id="671072"/>
    <lineage>
        <taxon>Bacteria</taxon>
        <taxon>Bacillati</taxon>
        <taxon>Cyanobacteriota</taxon>
        <taxon>Cyanophyceae</taxon>
        <taxon>Oscillatoriophycideae</taxon>
        <taxon>Oscillatoriales</taxon>
        <taxon>Microcoleaceae</taxon>
        <taxon>Planktothrix</taxon>
    </lineage>
</organism>
<protein>
    <submittedName>
        <fullName evidence="1">Sulfotransferase</fullName>
    </submittedName>
</protein>
<dbReference type="STRING" id="671072.PL9214650244"/>
<dbReference type="RefSeq" id="WP_072721576.1">
    <property type="nucleotide sequence ID" value="NZ_LN889813.1"/>
</dbReference>
<name>A0A1J1LQE9_9CYAN</name>
<accession>A0A1J1LQE9</accession>
<evidence type="ECO:0000313" key="2">
    <source>
        <dbReference type="Proteomes" id="UP000184315"/>
    </source>
</evidence>
<dbReference type="EMBL" id="CZDF01000172">
    <property type="protein sequence ID" value="CUR34805.1"/>
    <property type="molecule type" value="Genomic_DNA"/>
</dbReference>
<evidence type="ECO:0000313" key="1">
    <source>
        <dbReference type="EMBL" id="CUR34805.1"/>
    </source>
</evidence>
<dbReference type="AlphaFoldDB" id="A0A1J1LQE9"/>
<dbReference type="Proteomes" id="UP000184315">
    <property type="component" value="Unassembled WGS sequence"/>
</dbReference>
<sequence length="181" mass="19932">MKKLIDILEVINVPLIDCQGLLAFNLDAPETGSQIDADAVEFRGWVLGKRSPVIAVEVVAQGRVLKTIAVNVHRPDVLINYPQVAEAGISGFRATLDLSKIIDQQDQLTIYGILRDQSLVKMAEVTVKLTSDSSTVKIPLPQQDADSGVEGIQLKLQRIQADLERSKVFVHTVKTHLQNRT</sequence>
<keyword evidence="2" id="KW-1185">Reference proteome</keyword>
<proteinExistence type="predicted"/>
<gene>
    <name evidence="1" type="ORF">PL9214650244</name>
</gene>
<reference evidence="2" key="1">
    <citation type="submission" date="2015-10" db="EMBL/GenBank/DDBJ databases">
        <authorList>
            <person name="Regsiter A."/>
            <person name="william w."/>
        </authorList>
    </citation>
    <scope>NUCLEOTIDE SEQUENCE [LARGE SCALE GENOMIC DNA]</scope>
</reference>
<keyword evidence="1" id="KW-0808">Transferase</keyword>